<evidence type="ECO:0000313" key="2">
    <source>
        <dbReference type="Proteomes" id="UP000325313"/>
    </source>
</evidence>
<sequence>MSTSSRLRMESSTLDLSTVTTYDPSLSDLSLQTTCGLLRLPSPWIFDEKTLELLKKLSQRRKLLLEYHPRSEPLELKSVVSISTSLTETVLTP</sequence>
<protein>
    <submittedName>
        <fullName evidence="1">Uncharacterized protein</fullName>
    </submittedName>
</protein>
<dbReference type="Proteomes" id="UP000325313">
    <property type="component" value="Unassembled WGS sequence"/>
</dbReference>
<gene>
    <name evidence="1" type="ORF">PGTUg99_020133</name>
</gene>
<name>A0A5B0PH41_PUCGR</name>
<reference evidence="1 2" key="1">
    <citation type="submission" date="2019-05" db="EMBL/GenBank/DDBJ databases">
        <title>Emergence of the Ug99 lineage of the wheat stem rust pathogen through somatic hybridization.</title>
        <authorList>
            <person name="Li F."/>
            <person name="Upadhyaya N.M."/>
            <person name="Sperschneider J."/>
            <person name="Matny O."/>
            <person name="Nguyen-Phuc H."/>
            <person name="Mago R."/>
            <person name="Raley C."/>
            <person name="Miller M.E."/>
            <person name="Silverstein K.A.T."/>
            <person name="Henningsen E."/>
            <person name="Hirsch C.D."/>
            <person name="Visser B."/>
            <person name="Pretorius Z.A."/>
            <person name="Steffenson B.J."/>
            <person name="Schwessinger B."/>
            <person name="Dodds P.N."/>
            <person name="Figueroa M."/>
        </authorList>
    </citation>
    <scope>NUCLEOTIDE SEQUENCE [LARGE SCALE GENOMIC DNA]</scope>
    <source>
        <strain evidence="1 2">Ug99</strain>
    </source>
</reference>
<dbReference type="AlphaFoldDB" id="A0A5B0PH41"/>
<comment type="caution">
    <text evidence="1">The sequence shown here is derived from an EMBL/GenBank/DDBJ whole genome shotgun (WGS) entry which is preliminary data.</text>
</comment>
<organism evidence="1 2">
    <name type="scientific">Puccinia graminis f. sp. tritici</name>
    <dbReference type="NCBI Taxonomy" id="56615"/>
    <lineage>
        <taxon>Eukaryota</taxon>
        <taxon>Fungi</taxon>
        <taxon>Dikarya</taxon>
        <taxon>Basidiomycota</taxon>
        <taxon>Pucciniomycotina</taxon>
        <taxon>Pucciniomycetes</taxon>
        <taxon>Pucciniales</taxon>
        <taxon>Pucciniaceae</taxon>
        <taxon>Puccinia</taxon>
    </lineage>
</organism>
<dbReference type="EMBL" id="VDEP01000341">
    <property type="protein sequence ID" value="KAA1100343.1"/>
    <property type="molecule type" value="Genomic_DNA"/>
</dbReference>
<evidence type="ECO:0000313" key="1">
    <source>
        <dbReference type="EMBL" id="KAA1100343.1"/>
    </source>
</evidence>
<proteinExistence type="predicted"/>
<accession>A0A5B0PH41</accession>